<sequence length="93" mass="10828">MKVSYDAAKRSTTLNARGLDFEDAALIFEGPTLTIADDRRDYGETRFQTYGLFENRLVMIVWTPRPPARHVISMRHCHEREARKVRPRLVRPG</sequence>
<dbReference type="Gene3D" id="3.10.450.530">
    <property type="entry name" value="Ribonuclease toxin, BrnT, of type II toxin-antitoxin system"/>
    <property type="match status" value="1"/>
</dbReference>
<gene>
    <name evidence="1" type="ORF">GTK09_05710</name>
</gene>
<accession>A0A6N9SYM1</accession>
<organism evidence="1 2">
    <name type="scientific">Jiella pacifica</name>
    <dbReference type="NCBI Taxonomy" id="2696469"/>
    <lineage>
        <taxon>Bacteria</taxon>
        <taxon>Pseudomonadati</taxon>
        <taxon>Pseudomonadota</taxon>
        <taxon>Alphaproteobacteria</taxon>
        <taxon>Hyphomicrobiales</taxon>
        <taxon>Aurantimonadaceae</taxon>
        <taxon>Jiella</taxon>
    </lineage>
</organism>
<keyword evidence="2" id="KW-1185">Reference proteome</keyword>
<dbReference type="EMBL" id="JAAAMG010000003">
    <property type="protein sequence ID" value="NDW03921.1"/>
    <property type="molecule type" value="Genomic_DNA"/>
</dbReference>
<dbReference type="InterPro" id="IPR007460">
    <property type="entry name" value="BrnT_toxin"/>
</dbReference>
<dbReference type="AlphaFoldDB" id="A0A6N9SYM1"/>
<protein>
    <submittedName>
        <fullName evidence="1">BrnT family toxin</fullName>
    </submittedName>
</protein>
<proteinExistence type="predicted"/>
<dbReference type="Proteomes" id="UP000469011">
    <property type="component" value="Unassembled WGS sequence"/>
</dbReference>
<dbReference type="InterPro" id="IPR038573">
    <property type="entry name" value="BrnT_sf"/>
</dbReference>
<evidence type="ECO:0000313" key="1">
    <source>
        <dbReference type="EMBL" id="NDW03921.1"/>
    </source>
</evidence>
<evidence type="ECO:0000313" key="2">
    <source>
        <dbReference type="Proteomes" id="UP000469011"/>
    </source>
</evidence>
<reference evidence="1 2" key="1">
    <citation type="submission" date="2020-01" db="EMBL/GenBank/DDBJ databases">
        <title>Jiella pacifica sp. nov.</title>
        <authorList>
            <person name="Xue Z."/>
            <person name="Zhu S."/>
            <person name="Chen J."/>
            <person name="Yang J."/>
        </authorList>
    </citation>
    <scope>NUCLEOTIDE SEQUENCE [LARGE SCALE GENOMIC DNA]</scope>
    <source>
        <strain evidence="1 2">40Bstr34</strain>
    </source>
</reference>
<comment type="caution">
    <text evidence="1">The sequence shown here is derived from an EMBL/GenBank/DDBJ whole genome shotgun (WGS) entry which is preliminary data.</text>
</comment>
<name>A0A6N9SYM1_9HYPH</name>
<dbReference type="Pfam" id="PF04365">
    <property type="entry name" value="BrnT_toxin"/>
    <property type="match status" value="1"/>
</dbReference>